<dbReference type="Proteomes" id="UP000318380">
    <property type="component" value="Unassembled WGS sequence"/>
</dbReference>
<evidence type="ECO:0008006" key="3">
    <source>
        <dbReference type="Google" id="ProtNLM"/>
    </source>
</evidence>
<organism evidence="1 2">
    <name type="scientific">Kribbella amoyensis</name>
    <dbReference type="NCBI Taxonomy" id="996641"/>
    <lineage>
        <taxon>Bacteria</taxon>
        <taxon>Bacillati</taxon>
        <taxon>Actinomycetota</taxon>
        <taxon>Actinomycetes</taxon>
        <taxon>Propionibacteriales</taxon>
        <taxon>Kribbellaceae</taxon>
        <taxon>Kribbella</taxon>
    </lineage>
</organism>
<accession>A0A561BTQ9</accession>
<dbReference type="EMBL" id="VIVK01000001">
    <property type="protein sequence ID" value="TWD82223.1"/>
    <property type="molecule type" value="Genomic_DNA"/>
</dbReference>
<dbReference type="RefSeq" id="WP_145807661.1">
    <property type="nucleotide sequence ID" value="NZ_VIVK01000001.1"/>
</dbReference>
<gene>
    <name evidence="1" type="ORF">FB561_3351</name>
</gene>
<protein>
    <recommendedName>
        <fullName evidence="3">Nucleotidyltransferase AbiEii toxin of type IV toxin-antitoxin system</fullName>
    </recommendedName>
</protein>
<evidence type="ECO:0000313" key="2">
    <source>
        <dbReference type="Proteomes" id="UP000318380"/>
    </source>
</evidence>
<dbReference type="AlphaFoldDB" id="A0A561BTQ9"/>
<reference evidence="1 2" key="1">
    <citation type="submission" date="2019-06" db="EMBL/GenBank/DDBJ databases">
        <title>Sequencing the genomes of 1000 actinobacteria strains.</title>
        <authorList>
            <person name="Klenk H.-P."/>
        </authorList>
    </citation>
    <scope>NUCLEOTIDE SEQUENCE [LARGE SCALE GENOMIC DNA]</scope>
    <source>
        <strain evidence="1 2">DSM 24683</strain>
    </source>
</reference>
<sequence>MFALEGLEEALGTLGAVLRSRRTESRILVVGGSSLLLLGVVDRPTADLHVAGLAIEGGYVKAERIPPPLAEAVRDVGAALGLPDGWLNNGPASLFDFGLPDGYEQRVTVRRYGALEVHVAGRLDMLCFKLYAAVDHSGYRTSKHFDDLRALAPNGEELLTEARWTRTHDSSDAFRGELVKILASLGLEVSDGQV</sequence>
<comment type="caution">
    <text evidence="1">The sequence shown here is derived from an EMBL/GenBank/DDBJ whole genome shotgun (WGS) entry which is preliminary data.</text>
</comment>
<keyword evidence="2" id="KW-1185">Reference proteome</keyword>
<name>A0A561BTQ9_9ACTN</name>
<proteinExistence type="predicted"/>
<evidence type="ECO:0000313" key="1">
    <source>
        <dbReference type="EMBL" id="TWD82223.1"/>
    </source>
</evidence>
<dbReference type="OrthoDB" id="192464at2"/>